<evidence type="ECO:0000313" key="1">
    <source>
        <dbReference type="EMBL" id="ERJ13885.1"/>
    </source>
</evidence>
<keyword evidence="2" id="KW-1185">Reference proteome</keyword>
<dbReference type="Pfam" id="PF01209">
    <property type="entry name" value="Ubie_methyltran"/>
    <property type="match status" value="1"/>
</dbReference>
<dbReference type="OrthoDB" id="1949664at2"/>
<dbReference type="PANTHER" id="PTHR43675">
    <property type="entry name" value="ARSENITE METHYLTRANSFERASE"/>
    <property type="match status" value="1"/>
</dbReference>
<dbReference type="Pfam" id="PF03966">
    <property type="entry name" value="Trm112p"/>
    <property type="match status" value="1"/>
</dbReference>
<reference evidence="1 2" key="1">
    <citation type="journal article" date="2011" name="J. Bacteriol.">
        <title>Genome sequence of Haloplasma contractile, an unusual contractile bacterium from a deep-sea anoxic brine lake.</title>
        <authorList>
            <person name="Antunes A."/>
            <person name="Alam I."/>
            <person name="El Dorry H."/>
            <person name="Siam R."/>
            <person name="Robertson A."/>
            <person name="Bajic V.B."/>
            <person name="Stingl U."/>
        </authorList>
    </citation>
    <scope>NUCLEOTIDE SEQUENCE [LARGE SCALE GENOMIC DNA]</scope>
    <source>
        <strain evidence="1 2">SSD-17B</strain>
    </source>
</reference>
<dbReference type="EMBL" id="AFNU02000001">
    <property type="protein sequence ID" value="ERJ13885.1"/>
    <property type="molecule type" value="Genomic_DNA"/>
</dbReference>
<keyword evidence="1" id="KW-0808">Transferase</keyword>
<organism evidence="1 2">
    <name type="scientific">Haloplasma contractile SSD-17B</name>
    <dbReference type="NCBI Taxonomy" id="1033810"/>
    <lineage>
        <taxon>Bacteria</taxon>
        <taxon>Bacillati</taxon>
        <taxon>Mycoplasmatota</taxon>
        <taxon>Mollicutes</taxon>
        <taxon>Haloplasmatales</taxon>
        <taxon>Haloplasmataceae</taxon>
        <taxon>Haloplasma</taxon>
    </lineage>
</organism>
<dbReference type="AlphaFoldDB" id="U2FME1"/>
<dbReference type="PANTHER" id="PTHR43675:SF30">
    <property type="entry name" value="CYCLOPROPANE-FATTY-ACYL-PHOSPHOLIPID SYNTHASE"/>
    <property type="match status" value="1"/>
</dbReference>
<proteinExistence type="predicted"/>
<accession>U2FME1</accession>
<dbReference type="RefSeq" id="WP_008826008.1">
    <property type="nucleotide sequence ID" value="NZ_AFNU02000001.1"/>
</dbReference>
<dbReference type="GO" id="GO:0032259">
    <property type="term" value="P:methylation"/>
    <property type="evidence" value="ECO:0007669"/>
    <property type="project" value="UniProtKB-KW"/>
</dbReference>
<dbReference type="Proteomes" id="UP000005707">
    <property type="component" value="Unassembled WGS sequence"/>
</dbReference>
<name>U2FME1_9MOLU</name>
<dbReference type="SUPFAM" id="SSF158997">
    <property type="entry name" value="Trm112p-like"/>
    <property type="match status" value="1"/>
</dbReference>
<comment type="caution">
    <text evidence="1">The sequence shown here is derived from an EMBL/GenBank/DDBJ whole genome shotgun (WGS) entry which is preliminary data.</text>
</comment>
<dbReference type="STRING" id="1033810.HLPCO_000551"/>
<reference evidence="1 2" key="2">
    <citation type="journal article" date="2013" name="PLoS ONE">
        <title>INDIGO - INtegrated Data Warehouse of MIcrobial GenOmes with Examples from the Red Sea Extremophiles.</title>
        <authorList>
            <person name="Alam I."/>
            <person name="Antunes A."/>
            <person name="Kamau A.A."/>
            <person name="Ba Alawi W."/>
            <person name="Kalkatawi M."/>
            <person name="Stingl U."/>
            <person name="Bajic V.B."/>
        </authorList>
    </citation>
    <scope>NUCLEOTIDE SEQUENCE [LARGE SCALE GENOMIC DNA]</scope>
    <source>
        <strain evidence="1 2">SSD-17B</strain>
    </source>
</reference>
<dbReference type="SUPFAM" id="SSF53335">
    <property type="entry name" value="S-adenosyl-L-methionine-dependent methyltransferases"/>
    <property type="match status" value="1"/>
</dbReference>
<protein>
    <submittedName>
        <fullName evidence="1">Demethylmenaquinone methyltransferase protein</fullName>
        <ecNumber evidence="1">2.1.1.163</ecNumber>
    </submittedName>
</protein>
<dbReference type="InterPro" id="IPR005651">
    <property type="entry name" value="Trm112-like"/>
</dbReference>
<keyword evidence="1" id="KW-0489">Methyltransferase</keyword>
<dbReference type="GO" id="GO:0043770">
    <property type="term" value="F:demethylmenaquinone methyltransferase activity"/>
    <property type="evidence" value="ECO:0007669"/>
    <property type="project" value="UniProtKB-EC"/>
</dbReference>
<dbReference type="InterPro" id="IPR026669">
    <property type="entry name" value="Arsenite_MeTrfase-like"/>
</dbReference>
<gene>
    <name evidence="1" type="primary">ubiE</name>
    <name evidence="1" type="ORF">HLPCO_000551</name>
</gene>
<dbReference type="InParanoid" id="U2FME1"/>
<dbReference type="eggNOG" id="COG2226">
    <property type="taxonomic scope" value="Bacteria"/>
</dbReference>
<dbReference type="InterPro" id="IPR029063">
    <property type="entry name" value="SAM-dependent_MTases_sf"/>
</dbReference>
<dbReference type="Gene3D" id="3.40.50.150">
    <property type="entry name" value="Vaccinia Virus protein VP39"/>
    <property type="match status" value="1"/>
</dbReference>
<evidence type="ECO:0000313" key="2">
    <source>
        <dbReference type="Proteomes" id="UP000005707"/>
    </source>
</evidence>
<dbReference type="CDD" id="cd02440">
    <property type="entry name" value="AdoMet_MTases"/>
    <property type="match status" value="1"/>
</dbReference>
<dbReference type="EC" id="2.1.1.163" evidence="1"/>
<sequence length="295" mass="34056">MYSELLEFLVCPKCKHALHLTIDEGKDDEIITGTVFCNDNHRFQIRNGVVDFNSVEQEFANNWSELHKEYENDYDKVDQEIQSRMPELLKQQQKLVIEKFKDFLIKQKPNFVLDIATGRGDLIRALLEDTDPNINYICTDLSYDVLMYDRLKLKKRYPNKRINFIACDASNLPIRNNSMDAVISFYGIANMADKTVGGIKDAKRVLKKNASLLNSVMYVEENSEAQKIIEESFKEYGINGFSFFTEPNIRDTYKEGSFPQMTIEVVAEGIGEYNELDLVPVEGHWYALAIIDSKK</sequence>